<feature type="compositionally biased region" description="Polar residues" evidence="1">
    <location>
        <begin position="16"/>
        <end position="31"/>
    </location>
</feature>
<evidence type="ECO:0000256" key="1">
    <source>
        <dbReference type="SAM" id="MobiDB-lite"/>
    </source>
</evidence>
<dbReference type="AlphaFoldDB" id="F8Q201"/>
<evidence type="ECO:0000313" key="2">
    <source>
        <dbReference type="EMBL" id="EGN97212.1"/>
    </source>
</evidence>
<sequence>MNTEFLSKSSSKDAQVDNQVEDNNIASTGTQFTDVDLDIQADQGVEDNILNNLPPYGTENAHILQSGVDSPSYGAAIDDESDNVDTENAHILQSGVDSPSHGAAIDDESDDADSIQDNDQSAGEQGTLTFPDLEYDILDDSPSHNAAVDDESDDADSNQDDPASYGADADLDDENPHILHSNSTVANYPPIQRDLQAKLLDGYKCPVVPPSSVSEPSSLTDLEIHSLKHYIAWKKSNGTVKAHELHAQVLQQATQLDILSLYAVRKLARSLAKVEPVKIDMCPRSCIAYTGDFKDLKPCPHTIKGRIACGEKRYTAGSKPKPRAQMLYVSFISIIQAMFANKQSSQLL</sequence>
<keyword evidence="3" id="KW-1185">Reference proteome</keyword>
<reference evidence="3" key="1">
    <citation type="journal article" date="2011" name="Science">
        <title>The plant cell wall-decomposing machinery underlies the functional diversity of forest fungi.</title>
        <authorList>
            <person name="Eastwood D.C."/>
            <person name="Floudas D."/>
            <person name="Binder M."/>
            <person name="Majcherczyk A."/>
            <person name="Schneider P."/>
            <person name="Aerts A."/>
            <person name="Asiegbu F.O."/>
            <person name="Baker S.E."/>
            <person name="Barry K."/>
            <person name="Bendiksby M."/>
            <person name="Blumentritt M."/>
            <person name="Coutinho P.M."/>
            <person name="Cullen D."/>
            <person name="de Vries R.P."/>
            <person name="Gathman A."/>
            <person name="Goodell B."/>
            <person name="Henrissat B."/>
            <person name="Ihrmark K."/>
            <person name="Kauserud H."/>
            <person name="Kohler A."/>
            <person name="LaButti K."/>
            <person name="Lapidus A."/>
            <person name="Lavin J.L."/>
            <person name="Lee Y.-H."/>
            <person name="Lindquist E."/>
            <person name="Lilly W."/>
            <person name="Lucas S."/>
            <person name="Morin E."/>
            <person name="Murat C."/>
            <person name="Oguiza J.A."/>
            <person name="Park J."/>
            <person name="Pisabarro A.G."/>
            <person name="Riley R."/>
            <person name="Rosling A."/>
            <person name="Salamov A."/>
            <person name="Schmidt O."/>
            <person name="Schmutz J."/>
            <person name="Skrede I."/>
            <person name="Stenlid J."/>
            <person name="Wiebenga A."/>
            <person name="Xie X."/>
            <person name="Kuees U."/>
            <person name="Hibbett D.S."/>
            <person name="Hoffmeister D."/>
            <person name="Hoegberg N."/>
            <person name="Martin F."/>
            <person name="Grigoriev I.V."/>
            <person name="Watkinson S.C."/>
        </authorList>
    </citation>
    <scope>NUCLEOTIDE SEQUENCE [LARGE SCALE GENOMIC DNA]</scope>
    <source>
        <strain evidence="3">strain S7.3</strain>
    </source>
</reference>
<proteinExistence type="predicted"/>
<dbReference type="HOGENOM" id="CLU_797306_0_0_1"/>
<dbReference type="InParanoid" id="F8Q201"/>
<dbReference type="Proteomes" id="UP000008063">
    <property type="component" value="Unassembled WGS sequence"/>
</dbReference>
<protein>
    <submittedName>
        <fullName evidence="2">Uncharacterized protein</fullName>
    </submittedName>
</protein>
<dbReference type="STRING" id="936435.F8Q201"/>
<evidence type="ECO:0000313" key="3">
    <source>
        <dbReference type="Proteomes" id="UP000008063"/>
    </source>
</evidence>
<feature type="compositionally biased region" description="Acidic residues" evidence="1">
    <location>
        <begin position="105"/>
        <end position="116"/>
    </location>
</feature>
<gene>
    <name evidence="2" type="ORF">SERLA73DRAFT_153690</name>
</gene>
<feature type="region of interest" description="Disordered" evidence="1">
    <location>
        <begin position="61"/>
        <end position="175"/>
    </location>
</feature>
<accession>F8Q201</accession>
<dbReference type="EMBL" id="GL945482">
    <property type="protein sequence ID" value="EGN97212.1"/>
    <property type="molecule type" value="Genomic_DNA"/>
</dbReference>
<feature type="compositionally biased region" description="Acidic residues" evidence="1">
    <location>
        <begin position="148"/>
        <end position="159"/>
    </location>
</feature>
<name>F8Q201_SERL3</name>
<organism evidence="3">
    <name type="scientific">Serpula lacrymans var. lacrymans (strain S7.3)</name>
    <name type="common">Dry rot fungus</name>
    <dbReference type="NCBI Taxonomy" id="936435"/>
    <lineage>
        <taxon>Eukaryota</taxon>
        <taxon>Fungi</taxon>
        <taxon>Dikarya</taxon>
        <taxon>Basidiomycota</taxon>
        <taxon>Agaricomycotina</taxon>
        <taxon>Agaricomycetes</taxon>
        <taxon>Agaricomycetidae</taxon>
        <taxon>Boletales</taxon>
        <taxon>Coniophorineae</taxon>
        <taxon>Serpulaceae</taxon>
        <taxon>Serpula</taxon>
    </lineage>
</organism>
<feature type="region of interest" description="Disordered" evidence="1">
    <location>
        <begin position="1"/>
        <end position="31"/>
    </location>
</feature>